<feature type="compositionally biased region" description="Basic and acidic residues" evidence="10">
    <location>
        <begin position="655"/>
        <end position="684"/>
    </location>
</feature>
<dbReference type="SMART" id="SM00220">
    <property type="entry name" value="S_TKc"/>
    <property type="match status" value="1"/>
</dbReference>
<dbReference type="FunFam" id="1.10.510.10:FF:000246">
    <property type="entry name" value="Putative Serine-threonine kinase SepH"/>
    <property type="match status" value="1"/>
</dbReference>
<dbReference type="FunFam" id="3.30.200.20:FF:000042">
    <property type="entry name" value="Aurora kinase A"/>
    <property type="match status" value="1"/>
</dbReference>
<evidence type="ECO:0000256" key="10">
    <source>
        <dbReference type="SAM" id="MobiDB-lite"/>
    </source>
</evidence>
<dbReference type="SUPFAM" id="SSF56112">
    <property type="entry name" value="Protein kinase-like (PK-like)"/>
    <property type="match status" value="1"/>
</dbReference>
<evidence type="ECO:0000256" key="6">
    <source>
        <dbReference type="ARBA" id="ARBA00022840"/>
    </source>
</evidence>
<comment type="catalytic activity">
    <reaction evidence="7">
        <text>L-threonyl-[protein] + ATP = O-phospho-L-threonyl-[protein] + ADP + H(+)</text>
        <dbReference type="Rhea" id="RHEA:46608"/>
        <dbReference type="Rhea" id="RHEA-COMP:11060"/>
        <dbReference type="Rhea" id="RHEA-COMP:11605"/>
        <dbReference type="ChEBI" id="CHEBI:15378"/>
        <dbReference type="ChEBI" id="CHEBI:30013"/>
        <dbReference type="ChEBI" id="CHEBI:30616"/>
        <dbReference type="ChEBI" id="CHEBI:61977"/>
        <dbReference type="ChEBI" id="CHEBI:456216"/>
        <dbReference type="EC" id="2.7.11.1"/>
    </reaction>
</comment>
<dbReference type="InterPro" id="IPR011989">
    <property type="entry name" value="ARM-like"/>
</dbReference>
<evidence type="ECO:0000256" key="5">
    <source>
        <dbReference type="ARBA" id="ARBA00022777"/>
    </source>
</evidence>
<protein>
    <recommendedName>
        <fullName evidence="1">non-specific serine/threonine protein kinase</fullName>
        <ecNumber evidence="1">2.7.11.1</ecNumber>
    </recommendedName>
</protein>
<feature type="region of interest" description="Disordered" evidence="10">
    <location>
        <begin position="599"/>
        <end position="688"/>
    </location>
</feature>
<feature type="compositionally biased region" description="Polar residues" evidence="10">
    <location>
        <begin position="622"/>
        <end position="639"/>
    </location>
</feature>
<feature type="region of interest" description="Disordered" evidence="10">
    <location>
        <begin position="496"/>
        <end position="571"/>
    </location>
</feature>
<dbReference type="InterPro" id="IPR011009">
    <property type="entry name" value="Kinase-like_dom_sf"/>
</dbReference>
<feature type="compositionally biased region" description="Low complexity" evidence="10">
    <location>
        <begin position="1360"/>
        <end position="1373"/>
    </location>
</feature>
<keyword evidence="13" id="KW-1185">Reference proteome</keyword>
<dbReference type="PROSITE" id="PS00108">
    <property type="entry name" value="PROTEIN_KINASE_ST"/>
    <property type="match status" value="1"/>
</dbReference>
<dbReference type="GO" id="GO:0005524">
    <property type="term" value="F:ATP binding"/>
    <property type="evidence" value="ECO:0007669"/>
    <property type="project" value="UniProtKB-UniRule"/>
</dbReference>
<comment type="caution">
    <text evidence="12">The sequence shown here is derived from an EMBL/GenBank/DDBJ whole genome shotgun (WGS) entry which is preliminary data.</text>
</comment>
<feature type="domain" description="Protein kinase" evidence="11">
    <location>
        <begin position="85"/>
        <end position="335"/>
    </location>
</feature>
<dbReference type="InterPro" id="IPR053235">
    <property type="entry name" value="Ser_Thr_kinase"/>
</dbReference>
<dbReference type="PANTHER" id="PTHR24361">
    <property type="entry name" value="MITOGEN-ACTIVATED KINASE KINASE KINASE"/>
    <property type="match status" value="1"/>
</dbReference>
<feature type="compositionally biased region" description="Basic and acidic residues" evidence="10">
    <location>
        <begin position="37"/>
        <end position="67"/>
    </location>
</feature>
<evidence type="ECO:0000256" key="9">
    <source>
        <dbReference type="PROSITE-ProRule" id="PRU10141"/>
    </source>
</evidence>
<dbReference type="CDD" id="cd06627">
    <property type="entry name" value="STKc_Cdc7_like"/>
    <property type="match status" value="1"/>
</dbReference>
<organism evidence="12 13">
    <name type="scientific">Sphaceloma murrayae</name>
    <dbReference type="NCBI Taxonomy" id="2082308"/>
    <lineage>
        <taxon>Eukaryota</taxon>
        <taxon>Fungi</taxon>
        <taxon>Dikarya</taxon>
        <taxon>Ascomycota</taxon>
        <taxon>Pezizomycotina</taxon>
        <taxon>Dothideomycetes</taxon>
        <taxon>Dothideomycetidae</taxon>
        <taxon>Myriangiales</taxon>
        <taxon>Elsinoaceae</taxon>
        <taxon>Sphaceloma</taxon>
    </lineage>
</organism>
<evidence type="ECO:0000313" key="13">
    <source>
        <dbReference type="Proteomes" id="UP000243797"/>
    </source>
</evidence>
<dbReference type="FunFam" id="1.25.10.10:FF:000583">
    <property type="entry name" value="MAP3K epsilon protein kinase 1"/>
    <property type="match status" value="1"/>
</dbReference>
<keyword evidence="4 9" id="KW-0547">Nucleotide-binding</keyword>
<feature type="region of interest" description="Disordered" evidence="10">
    <location>
        <begin position="1256"/>
        <end position="1332"/>
    </location>
</feature>
<dbReference type="OrthoDB" id="8693905at2759"/>
<keyword evidence="5" id="KW-0418">Kinase</keyword>
<dbReference type="InterPro" id="IPR017441">
    <property type="entry name" value="Protein_kinase_ATP_BS"/>
</dbReference>
<evidence type="ECO:0000256" key="2">
    <source>
        <dbReference type="ARBA" id="ARBA00022527"/>
    </source>
</evidence>
<feature type="region of interest" description="Disordered" evidence="10">
    <location>
        <begin position="1"/>
        <end position="75"/>
    </location>
</feature>
<evidence type="ECO:0000256" key="4">
    <source>
        <dbReference type="ARBA" id="ARBA00022741"/>
    </source>
</evidence>
<dbReference type="PANTHER" id="PTHR24361:SF433">
    <property type="entry name" value="PROTEIN KINASE DOMAIN-CONTAINING PROTEIN"/>
    <property type="match status" value="1"/>
</dbReference>
<dbReference type="InParanoid" id="A0A2K1QIA1"/>
<evidence type="ECO:0000256" key="3">
    <source>
        <dbReference type="ARBA" id="ARBA00022679"/>
    </source>
</evidence>
<dbReference type="GO" id="GO:0005737">
    <property type="term" value="C:cytoplasm"/>
    <property type="evidence" value="ECO:0007669"/>
    <property type="project" value="TreeGrafter"/>
</dbReference>
<sequence length="1441" mass="159792">MPASTRAPPTNGKTEHVKSRHSTTDLSVNTRTTTRPSRHDGREQLAKISSHEGKHGDQGARKEKPPSKDGAAQRAAGEVAGLKDYQLGDCLGKGAFGSVYRALNWGTGETVAVKQIKLADLPKGADTSLQLEIDLLKNLNHPNIVKYNGFVKSSESLYIILEYCENGSLHSICKNFGKFPENLVALYMSQVLHGLLYLHDQGVIHRDIKGANILTTKEGLVKLADFGVAAKKDGLHESSVVGTPYWMAPEVIELSGATTASDIWSLGCTVIELLDGKPPYHKLQPMPALFRIVNDDHPPLPEGASPVVRDFLMQCFQKDPNLRVSAKKLLKHPWIVSARRSDAVVKKPTKYDEAVKSVQEWNEALKSPNNSFRRAPRPAALSPTPQRREPGLQTPAAAKGSLDLEKLGQRSNTKLFQSPEDQSNDNWDDDFATPITTSALKLPHMKPHDNFAGKFSSAKLKAYANHEITAEDNWDENFEGDLTVKSSMELAPGDTLQTVRPFFPPSAKASDMKEEIPGPYTRVGSSSATGYRRKTSRDSQPRTQILRPAKKQSLPKIRPPPAPVRQPSLFRERSVEDYSDLIAADDMAFQRKLASLQSQKEESFSPRLFHPSDLHSMPRSATRPTGSIRRSSVQTTESSTVKRSDSQVEIQKYAEGARDEDFSDIFGKEEDSPKPAQSDHDSSSERGTLMMLNSKLSTNSWLGDEEDDDDPFAQLEESFDELDLETNIARDKHARLCTLVEGLVGNLKVTQGEDYLADVTDQLMQVLYESPDVKSVIVSSHGMLPILEILEACKRPDTVLRLLKIVNMLLLDNVEIQENLCFVGGIPIVTRFAQKRYSSDIRLEAAAFVRQMFQTSTLTLQMFVSCGGLNVLVDFLEEDYEAERDLVLIGVNGIWSVFELQGPTPKNDFCRIFSRSNVLYPLSLVLNRVLEEEGELAELVEGRIVNIFLLFSQAENHVKETIADRMVLKRVLKDLRRMSPNHQITMLKFVKNLSMLASTLEPLQNSNAIEVLTDLLNASMKLPHFREISNQVLNIMYNLCRLSKERQEDAALNGVIPLLQRIVKTDRPLKEFALPILCDMAHSGKVCRKILWQNKGLQFYISLLADQYWQVTALDAIFIWLQEETARVEEHLLSTPSFSNAIIDCFLHSKADSFENLLEPLQKLLRLSPPVAASMADPSLFSRTVYKLQSKKALVRLNLLRIIRSICDASDEDGNLITSYGLYSAIADLAKHDQAILVREMAGDLIKSSELNARRSMDGVRRTLRRSSSSTMTPTLPSSSSLPPTPSSERAGPSRANSYFDGGDLRARPLGIGGTSSPYRPVSRDGSGEMMGMTSQLAGLNMGSMAVHGQGSISGHRHSNSNSSLSGLGQQKSRLPRQRPLRHSERFGGQAREGLGTVVDKEGGGTEGRMSPVIRERGGKGDGIRDGTARDGRRRRMTSQG</sequence>
<dbReference type="Gene3D" id="1.25.10.10">
    <property type="entry name" value="Leucine-rich Repeat Variant"/>
    <property type="match status" value="3"/>
</dbReference>
<feature type="binding site" evidence="9">
    <location>
        <position position="114"/>
    </location>
    <ligand>
        <name>ATP</name>
        <dbReference type="ChEBI" id="CHEBI:30616"/>
    </ligand>
</feature>
<dbReference type="InterPro" id="IPR016024">
    <property type="entry name" value="ARM-type_fold"/>
</dbReference>
<evidence type="ECO:0000256" key="1">
    <source>
        <dbReference type="ARBA" id="ARBA00012513"/>
    </source>
</evidence>
<gene>
    <name evidence="12" type="ORF">CAC42_2127</name>
</gene>
<dbReference type="FunFam" id="1.25.10.10:FF:000176">
    <property type="entry name" value="Cell division control protein"/>
    <property type="match status" value="1"/>
</dbReference>
<dbReference type="SUPFAM" id="SSF48371">
    <property type="entry name" value="ARM repeat"/>
    <property type="match status" value="1"/>
</dbReference>
<feature type="region of interest" description="Disordered" evidence="10">
    <location>
        <begin position="1346"/>
        <end position="1441"/>
    </location>
</feature>
<comment type="catalytic activity">
    <reaction evidence="8">
        <text>L-seryl-[protein] + ATP = O-phospho-L-seryl-[protein] + ADP + H(+)</text>
        <dbReference type="Rhea" id="RHEA:17989"/>
        <dbReference type="Rhea" id="RHEA-COMP:9863"/>
        <dbReference type="Rhea" id="RHEA-COMP:11604"/>
        <dbReference type="ChEBI" id="CHEBI:15378"/>
        <dbReference type="ChEBI" id="CHEBI:29999"/>
        <dbReference type="ChEBI" id="CHEBI:30616"/>
        <dbReference type="ChEBI" id="CHEBI:83421"/>
        <dbReference type="ChEBI" id="CHEBI:456216"/>
        <dbReference type="EC" id="2.7.11.1"/>
    </reaction>
</comment>
<feature type="region of interest" description="Disordered" evidence="10">
    <location>
        <begin position="365"/>
        <end position="406"/>
    </location>
</feature>
<dbReference type="EC" id="2.7.11.1" evidence="1"/>
<dbReference type="InterPro" id="IPR008271">
    <property type="entry name" value="Ser/Thr_kinase_AS"/>
</dbReference>
<feature type="compositionally biased region" description="Low complexity" evidence="10">
    <location>
        <begin position="1266"/>
        <end position="1282"/>
    </location>
</feature>
<accession>A0A2K1QIA1</accession>
<name>A0A2K1QIA1_9PEZI</name>
<dbReference type="EMBL" id="NKHZ01000081">
    <property type="protein sequence ID" value="PNS14898.1"/>
    <property type="molecule type" value="Genomic_DNA"/>
</dbReference>
<feature type="compositionally biased region" description="Basic and acidic residues" evidence="10">
    <location>
        <begin position="1414"/>
        <end position="1431"/>
    </location>
</feature>
<proteinExistence type="predicted"/>
<feature type="compositionally biased region" description="Polar residues" evidence="10">
    <location>
        <begin position="24"/>
        <end position="35"/>
    </location>
</feature>
<dbReference type="Proteomes" id="UP000243797">
    <property type="component" value="Unassembled WGS sequence"/>
</dbReference>
<reference evidence="12 13" key="1">
    <citation type="submission" date="2017-06" db="EMBL/GenBank/DDBJ databases">
        <title>Draft genome sequence of a variant of Elsinoe murrayae.</title>
        <authorList>
            <person name="Cheng Q."/>
        </authorList>
    </citation>
    <scope>NUCLEOTIDE SEQUENCE [LARGE SCALE GENOMIC DNA]</scope>
    <source>
        <strain evidence="12 13">CQ-2017a</strain>
    </source>
</reference>
<dbReference type="Pfam" id="PF00069">
    <property type="entry name" value="Pkinase"/>
    <property type="match status" value="1"/>
</dbReference>
<feature type="compositionally biased region" description="Basic residues" evidence="10">
    <location>
        <begin position="1432"/>
        <end position="1441"/>
    </location>
</feature>
<evidence type="ECO:0000259" key="11">
    <source>
        <dbReference type="PROSITE" id="PS50011"/>
    </source>
</evidence>
<dbReference type="Gene3D" id="1.10.510.10">
    <property type="entry name" value="Transferase(Phosphotransferase) domain 1"/>
    <property type="match status" value="1"/>
</dbReference>
<dbReference type="PROSITE" id="PS00107">
    <property type="entry name" value="PROTEIN_KINASE_ATP"/>
    <property type="match status" value="1"/>
</dbReference>
<evidence type="ECO:0000256" key="7">
    <source>
        <dbReference type="ARBA" id="ARBA00047899"/>
    </source>
</evidence>
<dbReference type="InterPro" id="IPR000719">
    <property type="entry name" value="Prot_kinase_dom"/>
</dbReference>
<dbReference type="GO" id="GO:0004674">
    <property type="term" value="F:protein serine/threonine kinase activity"/>
    <property type="evidence" value="ECO:0007669"/>
    <property type="project" value="UniProtKB-KW"/>
</dbReference>
<keyword evidence="6 9" id="KW-0067">ATP-binding</keyword>
<evidence type="ECO:0000313" key="12">
    <source>
        <dbReference type="EMBL" id="PNS14898.1"/>
    </source>
</evidence>
<keyword evidence="3" id="KW-0808">Transferase</keyword>
<keyword evidence="2" id="KW-0723">Serine/threonine-protein kinase</keyword>
<dbReference type="PROSITE" id="PS50011">
    <property type="entry name" value="PROTEIN_KINASE_DOM"/>
    <property type="match status" value="1"/>
</dbReference>
<evidence type="ECO:0000256" key="8">
    <source>
        <dbReference type="ARBA" id="ARBA00048679"/>
    </source>
</evidence>
<dbReference type="STRING" id="2082308.A0A2K1QIA1"/>